<sequence length="101" mass="11271">MSNKASKLLIISIHLEPRKKSIYSEEAVEALKELNLPTSPAPALRKRGIPSRITVCRWGAICSPPLLVLLPETVFGQVEMGLKWPGSFSFRPRKSALSWPF</sequence>
<reference evidence="1" key="1">
    <citation type="submission" date="2021-01" db="EMBL/GenBank/DDBJ databases">
        <authorList>
            <person name="Lovell J.T."/>
            <person name="Bentley N."/>
            <person name="Bhattarai G."/>
            <person name="Jenkins J.W."/>
            <person name="Sreedasyam A."/>
            <person name="Alarcon Y."/>
            <person name="Bock C."/>
            <person name="Boston L."/>
            <person name="Carlson J."/>
            <person name="Cervantes K."/>
            <person name="Clermont K."/>
            <person name="Krom N."/>
            <person name="Kubenka K."/>
            <person name="Mamidi S."/>
            <person name="Mattison C."/>
            <person name="Monteros M."/>
            <person name="Pisani C."/>
            <person name="Plott C."/>
            <person name="Rajasekar S."/>
            <person name="Rhein H.S."/>
            <person name="Rohla C."/>
            <person name="Song M."/>
            <person name="Hilaire R.S."/>
            <person name="Shu S."/>
            <person name="Wells L."/>
            <person name="Wang X."/>
            <person name="Webber J."/>
            <person name="Heerema R.J."/>
            <person name="Klein P."/>
            <person name="Conner P."/>
            <person name="Grauke L."/>
            <person name="Grimwood J."/>
            <person name="Schmutz J."/>
            <person name="Randall J.J."/>
        </authorList>
    </citation>
    <scope>NUCLEOTIDE SEQUENCE</scope>
    <source>
        <tissue evidence="1">Leaf</tissue>
    </source>
</reference>
<gene>
    <name evidence="1" type="ORF">I3842_08G068100</name>
</gene>
<name>A0A922EAD7_CARIL</name>
<accession>A0A922EAD7</accession>
<comment type="caution">
    <text evidence="1">The sequence shown here is derived from an EMBL/GenBank/DDBJ whole genome shotgun (WGS) entry which is preliminary data.</text>
</comment>
<dbReference type="AlphaFoldDB" id="A0A922EAD7"/>
<proteinExistence type="predicted"/>
<evidence type="ECO:0000313" key="1">
    <source>
        <dbReference type="EMBL" id="KAG6699460.1"/>
    </source>
</evidence>
<dbReference type="EMBL" id="CM031832">
    <property type="protein sequence ID" value="KAG6699460.1"/>
    <property type="molecule type" value="Genomic_DNA"/>
</dbReference>
<evidence type="ECO:0000313" key="2">
    <source>
        <dbReference type="Proteomes" id="UP000811246"/>
    </source>
</evidence>
<organism evidence="1 2">
    <name type="scientific">Carya illinoinensis</name>
    <name type="common">Pecan</name>
    <dbReference type="NCBI Taxonomy" id="32201"/>
    <lineage>
        <taxon>Eukaryota</taxon>
        <taxon>Viridiplantae</taxon>
        <taxon>Streptophyta</taxon>
        <taxon>Embryophyta</taxon>
        <taxon>Tracheophyta</taxon>
        <taxon>Spermatophyta</taxon>
        <taxon>Magnoliopsida</taxon>
        <taxon>eudicotyledons</taxon>
        <taxon>Gunneridae</taxon>
        <taxon>Pentapetalae</taxon>
        <taxon>rosids</taxon>
        <taxon>fabids</taxon>
        <taxon>Fagales</taxon>
        <taxon>Juglandaceae</taxon>
        <taxon>Carya</taxon>
    </lineage>
</organism>
<protein>
    <submittedName>
        <fullName evidence="1">Uncharacterized protein</fullName>
    </submittedName>
</protein>
<dbReference type="Proteomes" id="UP000811246">
    <property type="component" value="Chromosome 8"/>
</dbReference>